<evidence type="ECO:0000259" key="7">
    <source>
        <dbReference type="SMART" id="SM00478"/>
    </source>
</evidence>
<dbReference type="Gene3D" id="1.10.340.30">
    <property type="entry name" value="Hypothetical protein, domain 2"/>
    <property type="match status" value="1"/>
</dbReference>
<keyword evidence="5" id="KW-0234">DNA repair</keyword>
<dbReference type="GO" id="GO:0032993">
    <property type="term" value="C:protein-DNA complex"/>
    <property type="evidence" value="ECO:0007669"/>
    <property type="project" value="TreeGrafter"/>
</dbReference>
<dbReference type="GO" id="GO:0005737">
    <property type="term" value="C:cytoplasm"/>
    <property type="evidence" value="ECO:0007669"/>
    <property type="project" value="TreeGrafter"/>
</dbReference>
<proteinExistence type="inferred from homology"/>
<evidence type="ECO:0000256" key="5">
    <source>
        <dbReference type="ARBA" id="ARBA00023204"/>
    </source>
</evidence>
<dbReference type="CDD" id="cd00056">
    <property type="entry name" value="ENDO3c"/>
    <property type="match status" value="1"/>
</dbReference>
<dbReference type="GO" id="GO:0043916">
    <property type="term" value="F:DNA-7-methylguanine glycosylase activity"/>
    <property type="evidence" value="ECO:0007669"/>
    <property type="project" value="TreeGrafter"/>
</dbReference>
<accession>A0A1G1VN31</accession>
<dbReference type="AlphaFoldDB" id="A0A1G1VN31"/>
<evidence type="ECO:0000313" key="9">
    <source>
        <dbReference type="Proteomes" id="UP000177324"/>
    </source>
</evidence>
<dbReference type="InterPro" id="IPR011257">
    <property type="entry name" value="DNA_glycosylase"/>
</dbReference>
<comment type="similarity">
    <text evidence="2">Belongs to the alkylbase DNA glycosidase AlkA family.</text>
</comment>
<dbReference type="GO" id="GO:0032131">
    <property type="term" value="F:alkylated DNA binding"/>
    <property type="evidence" value="ECO:0007669"/>
    <property type="project" value="TreeGrafter"/>
</dbReference>
<evidence type="ECO:0000313" key="8">
    <source>
        <dbReference type="EMBL" id="OGY16744.1"/>
    </source>
</evidence>
<feature type="domain" description="HhH-GPD" evidence="7">
    <location>
        <begin position="45"/>
        <end position="198"/>
    </location>
</feature>
<dbReference type="FunFam" id="1.10.340.30:FF:000004">
    <property type="entry name" value="DNA-3-methyladenine glycosylase II"/>
    <property type="match status" value="1"/>
</dbReference>
<dbReference type="STRING" id="1797589.A2784_04635"/>
<evidence type="ECO:0000256" key="3">
    <source>
        <dbReference type="ARBA" id="ARBA00012000"/>
    </source>
</evidence>
<evidence type="ECO:0000259" key="6">
    <source>
        <dbReference type="SMART" id="SM00278"/>
    </source>
</evidence>
<dbReference type="PANTHER" id="PTHR43003:SF5">
    <property type="entry name" value="DNA-3-METHYLADENINE GLYCOSYLASE"/>
    <property type="match status" value="1"/>
</dbReference>
<dbReference type="InterPro" id="IPR003583">
    <property type="entry name" value="Hlx-hairpin-Hlx_DNA-bd_motif"/>
</dbReference>
<sequence>MSAQALKHFRMVDPILAAAAKKVWPVELRWRAAADFFAALCNEIVSQQLSDKVADVLYGRLNQICAGRITAKKIIRLTDQQLRDTGMSWSKVKFIKNLANAVTTKAINLNQLTTLEDKLVVAELTKLPGIGPWTAEMFLMFSLGRKDVFSHGDLGLRHAIQKLYGLPPKPTRQQLETITAPWSPYRTYACLVLWKVRDDL</sequence>
<dbReference type="GO" id="GO:0008725">
    <property type="term" value="F:DNA-3-methyladenine glycosylase activity"/>
    <property type="evidence" value="ECO:0007669"/>
    <property type="project" value="TreeGrafter"/>
</dbReference>
<dbReference type="SUPFAM" id="SSF48150">
    <property type="entry name" value="DNA-glycosylase"/>
    <property type="match status" value="1"/>
</dbReference>
<dbReference type="InterPro" id="IPR051912">
    <property type="entry name" value="Alkylbase_DNA_Glycosylase/TA"/>
</dbReference>
<reference evidence="8 9" key="1">
    <citation type="journal article" date="2016" name="Nat. Commun.">
        <title>Thousands of microbial genomes shed light on interconnected biogeochemical processes in an aquifer system.</title>
        <authorList>
            <person name="Anantharaman K."/>
            <person name="Brown C.T."/>
            <person name="Hug L.A."/>
            <person name="Sharon I."/>
            <person name="Castelle C.J."/>
            <person name="Probst A.J."/>
            <person name="Thomas B.C."/>
            <person name="Singh A."/>
            <person name="Wilkins M.J."/>
            <person name="Karaoz U."/>
            <person name="Brodie E.L."/>
            <person name="Williams K.H."/>
            <person name="Hubbard S.S."/>
            <person name="Banfield J.F."/>
        </authorList>
    </citation>
    <scope>NUCLEOTIDE SEQUENCE [LARGE SCALE GENOMIC DNA]</scope>
</reference>
<dbReference type="Gene3D" id="1.10.1670.40">
    <property type="match status" value="1"/>
</dbReference>
<keyword evidence="4" id="KW-0227">DNA damage</keyword>
<comment type="caution">
    <text evidence="8">The sequence shown here is derived from an EMBL/GenBank/DDBJ whole genome shotgun (WGS) entry which is preliminary data.</text>
</comment>
<protein>
    <recommendedName>
        <fullName evidence="3">DNA-3-methyladenine glycosylase II</fullName>
        <ecNumber evidence="3">3.2.2.21</ecNumber>
    </recommendedName>
</protein>
<dbReference type="Pfam" id="PF00730">
    <property type="entry name" value="HhH-GPD"/>
    <property type="match status" value="1"/>
</dbReference>
<dbReference type="InterPro" id="IPR003265">
    <property type="entry name" value="HhH-GPD_domain"/>
</dbReference>
<evidence type="ECO:0000256" key="4">
    <source>
        <dbReference type="ARBA" id="ARBA00022763"/>
    </source>
</evidence>
<dbReference type="SMART" id="SM00478">
    <property type="entry name" value="ENDO3c"/>
    <property type="match status" value="1"/>
</dbReference>
<dbReference type="PANTHER" id="PTHR43003">
    <property type="entry name" value="DNA-3-METHYLADENINE GLYCOSYLASE"/>
    <property type="match status" value="1"/>
</dbReference>
<evidence type="ECO:0000256" key="1">
    <source>
        <dbReference type="ARBA" id="ARBA00000086"/>
    </source>
</evidence>
<dbReference type="Proteomes" id="UP000177324">
    <property type="component" value="Unassembled WGS sequence"/>
</dbReference>
<comment type="catalytic activity">
    <reaction evidence="1">
        <text>Hydrolysis of alkylated DNA, releasing 3-methyladenine, 3-methylguanine, 7-methylguanine and 7-methyladenine.</text>
        <dbReference type="EC" id="3.2.2.21"/>
    </reaction>
</comment>
<dbReference type="GO" id="GO:0006285">
    <property type="term" value="P:base-excision repair, AP site formation"/>
    <property type="evidence" value="ECO:0007669"/>
    <property type="project" value="TreeGrafter"/>
</dbReference>
<gene>
    <name evidence="8" type="ORF">A2784_04635</name>
</gene>
<dbReference type="SMART" id="SM00278">
    <property type="entry name" value="HhH1"/>
    <property type="match status" value="1"/>
</dbReference>
<feature type="domain" description="Helix-hairpin-helix DNA-binding motif class 1" evidence="6">
    <location>
        <begin position="122"/>
        <end position="141"/>
    </location>
</feature>
<name>A0A1G1VN31_9BACT</name>
<organism evidence="8 9">
    <name type="scientific">Candidatus Chisholmbacteria bacterium RIFCSPHIGHO2_01_FULL_48_12</name>
    <dbReference type="NCBI Taxonomy" id="1797589"/>
    <lineage>
        <taxon>Bacteria</taxon>
        <taxon>Candidatus Chisholmiibacteriota</taxon>
    </lineage>
</organism>
<dbReference type="EMBL" id="MHCH01000039">
    <property type="protein sequence ID" value="OGY16744.1"/>
    <property type="molecule type" value="Genomic_DNA"/>
</dbReference>
<evidence type="ECO:0000256" key="2">
    <source>
        <dbReference type="ARBA" id="ARBA00010817"/>
    </source>
</evidence>
<dbReference type="GO" id="GO:0006307">
    <property type="term" value="P:DNA alkylation repair"/>
    <property type="evidence" value="ECO:0007669"/>
    <property type="project" value="TreeGrafter"/>
</dbReference>
<dbReference type="EC" id="3.2.2.21" evidence="3"/>